<keyword evidence="1" id="KW-1133">Transmembrane helix</keyword>
<reference evidence="3" key="1">
    <citation type="submission" date="2022-10" db="EMBL/GenBank/DDBJ databases">
        <title>Genome assembly of Pristionchus species.</title>
        <authorList>
            <person name="Yoshida K."/>
            <person name="Sommer R.J."/>
        </authorList>
    </citation>
    <scope>NUCLEOTIDE SEQUENCE [LARGE SCALE GENOMIC DNA]</scope>
    <source>
        <strain evidence="3">RS5460</strain>
    </source>
</reference>
<evidence type="ECO:0000256" key="1">
    <source>
        <dbReference type="SAM" id="Phobius"/>
    </source>
</evidence>
<proteinExistence type="predicted"/>
<accession>A0AAN5CH67</accession>
<keyword evidence="3" id="KW-1185">Reference proteome</keyword>
<name>A0AAN5CH67_9BILA</name>
<protein>
    <submittedName>
        <fullName evidence="2">Uncharacterized protein</fullName>
    </submittedName>
</protein>
<evidence type="ECO:0000313" key="3">
    <source>
        <dbReference type="Proteomes" id="UP001328107"/>
    </source>
</evidence>
<feature type="non-terminal residue" evidence="2">
    <location>
        <position position="100"/>
    </location>
</feature>
<keyword evidence="1" id="KW-0812">Transmembrane</keyword>
<dbReference type="AlphaFoldDB" id="A0AAN5CH67"/>
<dbReference type="EMBL" id="BTRK01000003">
    <property type="protein sequence ID" value="GMR44389.1"/>
    <property type="molecule type" value="Genomic_DNA"/>
</dbReference>
<gene>
    <name evidence="2" type="ORF">PMAYCL1PPCAC_14584</name>
</gene>
<dbReference type="Proteomes" id="UP001328107">
    <property type="component" value="Unassembled WGS sequence"/>
</dbReference>
<keyword evidence="1" id="KW-0472">Membrane</keyword>
<sequence length="100" mass="11185">ALAHRRLDDLVCVADSARAQHSNRCADCSPLILGLALHPLALGQLILAAVRNREIDVSFYVVCPLIAIDPVSIWSVIKYVARLLRLFGKVRILLFFFFIL</sequence>
<organism evidence="2 3">
    <name type="scientific">Pristionchus mayeri</name>
    <dbReference type="NCBI Taxonomy" id="1317129"/>
    <lineage>
        <taxon>Eukaryota</taxon>
        <taxon>Metazoa</taxon>
        <taxon>Ecdysozoa</taxon>
        <taxon>Nematoda</taxon>
        <taxon>Chromadorea</taxon>
        <taxon>Rhabditida</taxon>
        <taxon>Rhabditina</taxon>
        <taxon>Diplogasteromorpha</taxon>
        <taxon>Diplogasteroidea</taxon>
        <taxon>Neodiplogasteridae</taxon>
        <taxon>Pristionchus</taxon>
    </lineage>
</organism>
<feature type="transmembrane region" description="Helical" evidence="1">
    <location>
        <begin position="31"/>
        <end position="50"/>
    </location>
</feature>
<comment type="caution">
    <text evidence="2">The sequence shown here is derived from an EMBL/GenBank/DDBJ whole genome shotgun (WGS) entry which is preliminary data.</text>
</comment>
<feature type="non-terminal residue" evidence="2">
    <location>
        <position position="1"/>
    </location>
</feature>
<evidence type="ECO:0000313" key="2">
    <source>
        <dbReference type="EMBL" id="GMR44389.1"/>
    </source>
</evidence>
<feature type="transmembrane region" description="Helical" evidence="1">
    <location>
        <begin position="57"/>
        <end position="77"/>
    </location>
</feature>